<dbReference type="EMBL" id="SOJN01000057">
    <property type="protein sequence ID" value="TET46323.1"/>
    <property type="molecule type" value="Genomic_DNA"/>
</dbReference>
<name>A0A523UUU7_UNCT6</name>
<dbReference type="Proteomes" id="UP000315525">
    <property type="component" value="Unassembled WGS sequence"/>
</dbReference>
<reference evidence="1 2" key="1">
    <citation type="submission" date="2019-03" db="EMBL/GenBank/DDBJ databases">
        <title>Metabolic potential of uncultured bacteria and archaea associated with petroleum seepage in deep-sea sediments.</title>
        <authorList>
            <person name="Dong X."/>
            <person name="Hubert C."/>
        </authorList>
    </citation>
    <scope>NUCLEOTIDE SEQUENCE [LARGE SCALE GENOMIC DNA]</scope>
    <source>
        <strain evidence="1">E44_bin18</strain>
    </source>
</reference>
<accession>A0A523UUU7</accession>
<proteinExistence type="predicted"/>
<comment type="caution">
    <text evidence="1">The sequence shown here is derived from an EMBL/GenBank/DDBJ whole genome shotgun (WGS) entry which is preliminary data.</text>
</comment>
<evidence type="ECO:0000313" key="1">
    <source>
        <dbReference type="EMBL" id="TET46323.1"/>
    </source>
</evidence>
<dbReference type="Gene3D" id="2.60.40.4070">
    <property type="match status" value="1"/>
</dbReference>
<gene>
    <name evidence="1" type="ORF">E3J62_04540</name>
</gene>
<dbReference type="PROSITE" id="PS51257">
    <property type="entry name" value="PROKAR_LIPOPROTEIN"/>
    <property type="match status" value="1"/>
</dbReference>
<protein>
    <submittedName>
        <fullName evidence="1">T9SS type A sorting domain-containing protein</fullName>
    </submittedName>
</protein>
<sequence length="381" mass="42954">MGWSKKLVVATTVIAGCMVFGIPGGFLECQGKPLVIERFPTAVDNSWEYRRTFSLTVYDTVHNDTIEYGAIIDSLHEEIEGMDTLIGWECYRLSHVLFSLGDTFPETWWWSHPDTALFWIAYTRGTKSAILTEPATDIRFWVGGNCFGSVRGLARYIDSARRAGRLLSALDTSYWSPPKKMFIFPLEVGKSWVAMTDPWLEEREVVGEGWVNVPAGAFLALKTQIYSQWMEEEDLWFKWISEEGIVKDTLHFRTLVTDSLGNPIGYCLGDNILELVGFRTGVEQEPDNSEGVSVIHISPNPFHSATTIRYCLLTQTHIALNVYDSVGRLTRNLKDREEQPGVYAVSWNGNNNNGQETTSGMYFCVLEAGGSVCVEKLVFLH</sequence>
<evidence type="ECO:0000313" key="2">
    <source>
        <dbReference type="Proteomes" id="UP000315525"/>
    </source>
</evidence>
<dbReference type="AlphaFoldDB" id="A0A523UUU7"/>
<organism evidence="1 2">
    <name type="scientific">candidate division TA06 bacterium</name>
    <dbReference type="NCBI Taxonomy" id="2250710"/>
    <lineage>
        <taxon>Bacteria</taxon>
        <taxon>Bacteria division TA06</taxon>
    </lineage>
</organism>